<reference evidence="2" key="1">
    <citation type="submission" date="2020-02" db="EMBL/GenBank/DDBJ databases">
        <authorList>
            <person name="Meier V. D."/>
        </authorList>
    </citation>
    <scope>NUCLEOTIDE SEQUENCE</scope>
    <source>
        <strain evidence="2">AVDCRST_MAG91</strain>
    </source>
</reference>
<accession>A0A6J4S5M4</accession>
<evidence type="ECO:0000313" key="2">
    <source>
        <dbReference type="EMBL" id="CAA9485462.1"/>
    </source>
</evidence>
<feature type="non-terminal residue" evidence="2">
    <location>
        <position position="86"/>
    </location>
</feature>
<dbReference type="Pfam" id="PF13621">
    <property type="entry name" value="Cupin_8"/>
    <property type="match status" value="1"/>
</dbReference>
<protein>
    <recommendedName>
        <fullName evidence="1">Cupin-like domain-containing protein</fullName>
    </recommendedName>
</protein>
<gene>
    <name evidence="2" type="ORF">AVDCRST_MAG91-246</name>
</gene>
<proteinExistence type="predicted"/>
<dbReference type="EMBL" id="CADCVX010000062">
    <property type="protein sequence ID" value="CAA9485462.1"/>
    <property type="molecule type" value="Genomic_DNA"/>
</dbReference>
<feature type="domain" description="Cupin-like" evidence="1">
    <location>
        <begin position="21"/>
        <end position="85"/>
    </location>
</feature>
<dbReference type="AlphaFoldDB" id="A0A6J4S5M4"/>
<name>A0A6J4S5M4_9SPHN</name>
<organism evidence="2">
    <name type="scientific">uncultured Sphingomonadaceae bacterium</name>
    <dbReference type="NCBI Taxonomy" id="169976"/>
    <lineage>
        <taxon>Bacteria</taxon>
        <taxon>Pseudomonadati</taxon>
        <taxon>Pseudomonadota</taxon>
        <taxon>Alphaproteobacteria</taxon>
        <taxon>Sphingomonadales</taxon>
        <taxon>Sphingomonadaceae</taxon>
        <taxon>environmental samples</taxon>
    </lineage>
</organism>
<sequence>MTSLPEPRPILEYRQLDRAGFEELRARREPAVLRGLAADWPAVQVARKSPEELIEYVRGFGTASPVGAIVGPPEIEGRFFYAEALT</sequence>
<evidence type="ECO:0000259" key="1">
    <source>
        <dbReference type="Pfam" id="PF13621"/>
    </source>
</evidence>
<dbReference type="InterPro" id="IPR041667">
    <property type="entry name" value="Cupin_8"/>
</dbReference>